<dbReference type="Proteomes" id="UP000324639">
    <property type="component" value="Chromosome Bgt_-02"/>
</dbReference>
<dbReference type="EMBL" id="LR026985">
    <property type="protein sequence ID" value="VCU40330.1"/>
    <property type="molecule type" value="Genomic_DNA"/>
</dbReference>
<feature type="domain" description="Fungal-type protein kinase" evidence="1">
    <location>
        <begin position="3"/>
        <end position="125"/>
    </location>
</feature>
<protein>
    <submittedName>
        <fullName evidence="2">Bgt-50996</fullName>
    </submittedName>
</protein>
<dbReference type="PANTHER" id="PTHR38248">
    <property type="entry name" value="FUNK1 6"/>
    <property type="match status" value="1"/>
</dbReference>
<evidence type="ECO:0000313" key="3">
    <source>
        <dbReference type="Proteomes" id="UP000324639"/>
    </source>
</evidence>
<accession>A0A9X9LAK4</accession>
<dbReference type="PANTHER" id="PTHR38248:SF2">
    <property type="entry name" value="FUNK1 11"/>
    <property type="match status" value="1"/>
</dbReference>
<organism evidence="2 3">
    <name type="scientific">Blumeria graminis f. sp. tritici</name>
    <dbReference type="NCBI Taxonomy" id="62690"/>
    <lineage>
        <taxon>Eukaryota</taxon>
        <taxon>Fungi</taxon>
        <taxon>Dikarya</taxon>
        <taxon>Ascomycota</taxon>
        <taxon>Pezizomycotina</taxon>
        <taxon>Leotiomycetes</taxon>
        <taxon>Erysiphales</taxon>
        <taxon>Erysiphaceae</taxon>
        <taxon>Blumeria</taxon>
    </lineage>
</organism>
<dbReference type="SUPFAM" id="SSF56112">
    <property type="entry name" value="Protein kinase-like (PK-like)"/>
    <property type="match status" value="1"/>
</dbReference>
<reference evidence="2 3" key="1">
    <citation type="submission" date="2018-08" db="EMBL/GenBank/DDBJ databases">
        <authorList>
            <person name="Muller C M."/>
        </authorList>
    </citation>
    <scope>NUCLEOTIDE SEQUENCE [LARGE SCALE GENOMIC DNA]</scope>
</reference>
<dbReference type="AlphaFoldDB" id="A0A9X9LAK4"/>
<proteinExistence type="predicted"/>
<name>A0A9X9LAK4_BLUGR</name>
<dbReference type="Gene3D" id="1.10.510.10">
    <property type="entry name" value="Transferase(Phosphotransferase) domain 1"/>
    <property type="match status" value="1"/>
</dbReference>
<dbReference type="InterPro" id="IPR011009">
    <property type="entry name" value="Kinase-like_dom_sf"/>
</dbReference>
<dbReference type="InterPro" id="IPR040976">
    <property type="entry name" value="Pkinase_fungal"/>
</dbReference>
<keyword evidence="3" id="KW-1185">Reference proteome</keyword>
<sequence length="278" mass="31509">MAITPRGRPIYSSGSILDFVAGIRDAIKGHEGLVGKGILHGDISEGNIILLKPTSDGDLHGMLIDLDQSFKMKRNPVEENVGFSIGTVKFMALERLRSVAKSNFPIRRTCRHDLESLFYVFIVGCIEYEFVNDRKSKNLNDWCKKSLLNCYYRKLSEITPLSPLLDQFTPSFEGLKELALKLRTILFHKHKIYTETPLDCGSMCREMILAFDKTVKDIRGKIYLLSHESIALSSSSVADNLNTFSWKNQEQNIHITSKLDHDIVTGSYLVIIRLLPNK</sequence>
<gene>
    <name evidence="2" type="ORF">BGT96224V316_LOCUS1571</name>
</gene>
<evidence type="ECO:0000313" key="2">
    <source>
        <dbReference type="EMBL" id="VCU40330.1"/>
    </source>
</evidence>
<evidence type="ECO:0000259" key="1">
    <source>
        <dbReference type="Pfam" id="PF17667"/>
    </source>
</evidence>
<dbReference type="Pfam" id="PF17667">
    <property type="entry name" value="Pkinase_fungal"/>
    <property type="match status" value="1"/>
</dbReference>